<keyword evidence="1" id="KW-0496">Mitochondrion</keyword>
<dbReference type="PANTHER" id="PTHR21255">
    <property type="entry name" value="T-COMPLEX-ASSOCIATED-TESTIS-EXPRESSED 1/ DYNEIN LIGHT CHAIN"/>
    <property type="match status" value="1"/>
</dbReference>
<dbReference type="Pfam" id="PF03645">
    <property type="entry name" value="Tctex-1"/>
    <property type="match status" value="1"/>
</dbReference>
<protein>
    <recommendedName>
        <fullName evidence="3">Dynein light chain</fullName>
    </recommendedName>
</protein>
<dbReference type="CDD" id="cd21455">
    <property type="entry name" value="DLC-like_DYNLT1_DYNLT3"/>
    <property type="match status" value="1"/>
</dbReference>
<dbReference type="GO" id="GO:0007018">
    <property type="term" value="P:microtubule-based movement"/>
    <property type="evidence" value="ECO:0007669"/>
    <property type="project" value="TreeGrafter"/>
</dbReference>
<dbReference type="InterPro" id="IPR038586">
    <property type="entry name" value="Tctex-1-like_sf"/>
</dbReference>
<dbReference type="EMBL" id="OVEO01000015">
    <property type="protein sequence ID" value="SPR00822.1"/>
    <property type="molecule type" value="Genomic_DNA"/>
</dbReference>
<geneLocation type="mitochondrion" evidence="1"/>
<accession>A0A3P3YKU9</accession>
<organism evidence="1 2">
    <name type="scientific">Plasmodiophora brassicae</name>
    <name type="common">Clubroot disease agent</name>
    <dbReference type="NCBI Taxonomy" id="37360"/>
    <lineage>
        <taxon>Eukaryota</taxon>
        <taxon>Sar</taxon>
        <taxon>Rhizaria</taxon>
        <taxon>Endomyxa</taxon>
        <taxon>Phytomyxea</taxon>
        <taxon>Plasmodiophorida</taxon>
        <taxon>Plasmodiophoridae</taxon>
        <taxon>Plasmodiophora</taxon>
    </lineage>
</organism>
<dbReference type="Proteomes" id="UP000290189">
    <property type="component" value="Unassembled WGS sequence"/>
</dbReference>
<reference evidence="1 2" key="1">
    <citation type="submission" date="2018-03" db="EMBL/GenBank/DDBJ databases">
        <authorList>
            <person name="Fogelqvist J."/>
        </authorList>
    </citation>
    <scope>NUCLEOTIDE SEQUENCE [LARGE SCALE GENOMIC DNA]</scope>
</reference>
<dbReference type="Gene3D" id="3.30.1140.40">
    <property type="entry name" value="Tctex-1"/>
    <property type="match status" value="1"/>
</dbReference>
<dbReference type="GO" id="GO:0005737">
    <property type="term" value="C:cytoplasm"/>
    <property type="evidence" value="ECO:0007669"/>
    <property type="project" value="TreeGrafter"/>
</dbReference>
<dbReference type="GO" id="GO:0005868">
    <property type="term" value="C:cytoplasmic dynein complex"/>
    <property type="evidence" value="ECO:0007669"/>
    <property type="project" value="TreeGrafter"/>
</dbReference>
<gene>
    <name evidence="1" type="ORF">PLBR_LOCUS8037</name>
</gene>
<dbReference type="PANTHER" id="PTHR21255:SF4">
    <property type="entry name" value="DYNEIN LIGHT CHAIN TCTEX-TYPE"/>
    <property type="match status" value="1"/>
</dbReference>
<dbReference type="AlphaFoldDB" id="A0A3P3YKU9"/>
<evidence type="ECO:0000313" key="2">
    <source>
        <dbReference type="Proteomes" id="UP000290189"/>
    </source>
</evidence>
<proteinExistence type="predicted"/>
<sequence>MFRRRSPIFVSRWRLCRQQRVTPALASGLRVTMDDLNTSEQLAFSEEEVGKIINETLDNFLNQKTYDEKLVPHWIADISELLMQRLVALRKPFKYVVTCVIMQRNGAAIHSALSCYWDSVNDGLQAVLWPKDRSRESLNRTMYCVTTVFAVGI</sequence>
<name>A0A3P3YKU9_PLABS</name>
<dbReference type="GO" id="GO:0045505">
    <property type="term" value="F:dynein intermediate chain binding"/>
    <property type="evidence" value="ECO:0007669"/>
    <property type="project" value="TreeGrafter"/>
</dbReference>
<evidence type="ECO:0008006" key="3">
    <source>
        <dbReference type="Google" id="ProtNLM"/>
    </source>
</evidence>
<evidence type="ECO:0000313" key="1">
    <source>
        <dbReference type="EMBL" id="SPR00822.1"/>
    </source>
</evidence>
<dbReference type="InterPro" id="IPR005334">
    <property type="entry name" value="Tctex-1-like"/>
</dbReference>